<comment type="caution">
    <text evidence="1">The sequence shown here is derived from an EMBL/GenBank/DDBJ whole genome shotgun (WGS) entry which is preliminary data.</text>
</comment>
<gene>
    <name evidence="1" type="ORF">LCGC14_0858630</name>
</gene>
<reference evidence="1" key="1">
    <citation type="journal article" date="2015" name="Nature">
        <title>Complex archaea that bridge the gap between prokaryotes and eukaryotes.</title>
        <authorList>
            <person name="Spang A."/>
            <person name="Saw J.H."/>
            <person name="Jorgensen S.L."/>
            <person name="Zaremba-Niedzwiedzka K."/>
            <person name="Martijn J."/>
            <person name="Lind A.E."/>
            <person name="van Eijk R."/>
            <person name="Schleper C."/>
            <person name="Guy L."/>
            <person name="Ettema T.J."/>
        </authorList>
    </citation>
    <scope>NUCLEOTIDE SEQUENCE</scope>
</reference>
<organism evidence="1">
    <name type="scientific">marine sediment metagenome</name>
    <dbReference type="NCBI Taxonomy" id="412755"/>
    <lineage>
        <taxon>unclassified sequences</taxon>
        <taxon>metagenomes</taxon>
        <taxon>ecological metagenomes</taxon>
    </lineage>
</organism>
<dbReference type="EMBL" id="LAZR01002597">
    <property type="protein sequence ID" value="KKN28007.1"/>
    <property type="molecule type" value="Genomic_DNA"/>
</dbReference>
<feature type="non-terminal residue" evidence="1">
    <location>
        <position position="1"/>
    </location>
</feature>
<accession>A0A0F9PTE0</accession>
<protein>
    <submittedName>
        <fullName evidence="1">Uncharacterized protein</fullName>
    </submittedName>
</protein>
<proteinExistence type="predicted"/>
<dbReference type="AlphaFoldDB" id="A0A0F9PTE0"/>
<evidence type="ECO:0000313" key="1">
    <source>
        <dbReference type="EMBL" id="KKN28007.1"/>
    </source>
</evidence>
<sequence>AKPQLELQEGHCHHPLREVIENSKIVLVSNCGYWELDNFDLLIDQIKALCNHAERKFAGALLRPHGVIVKSMIAGGADLNDIFEAGKEAGKQLINEGKMNPETLKIVSRELVHLESYITPRT</sequence>
<name>A0A0F9PTE0_9ZZZZ</name>